<sequence length="138" mass="15117">MDDAADHASVINPRLAARIRRQMRRDMSENASVSQKRSRFIRTSSGSRESHRARDAAPLMGPGLKIQHSQWISAGSGTNNVSGRQPPERQKAIAPPAPNLAYRKLRKNILRTSNKTSTLLAGSGEDSLTTCMQPGARQ</sequence>
<feature type="compositionally biased region" description="Polar residues" evidence="1">
    <location>
        <begin position="74"/>
        <end position="83"/>
    </location>
</feature>
<dbReference type="EMBL" id="JACICD010000003">
    <property type="protein sequence ID" value="MBB3771475.1"/>
    <property type="molecule type" value="Genomic_DNA"/>
</dbReference>
<gene>
    <name evidence="2" type="ORF">FHS55_002074</name>
</gene>
<evidence type="ECO:0000313" key="2">
    <source>
        <dbReference type="EMBL" id="MBB3771475.1"/>
    </source>
</evidence>
<accession>A0A839Z9S2</accession>
<feature type="region of interest" description="Disordered" evidence="1">
    <location>
        <begin position="24"/>
        <end position="62"/>
    </location>
</feature>
<protein>
    <submittedName>
        <fullName evidence="2">Uncharacterized protein</fullName>
    </submittedName>
</protein>
<organism evidence="2 3">
    <name type="scientific">Ancylobacter tetraedralis</name>
    <dbReference type="NCBI Taxonomy" id="217068"/>
    <lineage>
        <taxon>Bacteria</taxon>
        <taxon>Pseudomonadati</taxon>
        <taxon>Pseudomonadota</taxon>
        <taxon>Alphaproteobacteria</taxon>
        <taxon>Hyphomicrobiales</taxon>
        <taxon>Xanthobacteraceae</taxon>
        <taxon>Ancylobacter</taxon>
    </lineage>
</organism>
<evidence type="ECO:0000256" key="1">
    <source>
        <dbReference type="SAM" id="MobiDB-lite"/>
    </source>
</evidence>
<name>A0A839Z9S2_9HYPH</name>
<feature type="region of interest" description="Disordered" evidence="1">
    <location>
        <begin position="74"/>
        <end position="100"/>
    </location>
</feature>
<evidence type="ECO:0000313" key="3">
    <source>
        <dbReference type="Proteomes" id="UP000533469"/>
    </source>
</evidence>
<feature type="compositionally biased region" description="Polar residues" evidence="1">
    <location>
        <begin position="29"/>
        <end position="47"/>
    </location>
</feature>
<proteinExistence type="predicted"/>
<reference evidence="2 3" key="1">
    <citation type="submission" date="2020-08" db="EMBL/GenBank/DDBJ databases">
        <title>Genomic Encyclopedia of Type Strains, Phase IV (KMG-IV): sequencing the most valuable type-strain genomes for metagenomic binning, comparative biology and taxonomic classification.</title>
        <authorList>
            <person name="Goeker M."/>
        </authorList>
    </citation>
    <scope>NUCLEOTIDE SEQUENCE [LARGE SCALE GENOMIC DNA]</scope>
    <source>
        <strain evidence="2 3">DSM 5895</strain>
    </source>
</reference>
<keyword evidence="3" id="KW-1185">Reference proteome</keyword>
<dbReference type="AlphaFoldDB" id="A0A839Z9S2"/>
<comment type="caution">
    <text evidence="2">The sequence shown here is derived from an EMBL/GenBank/DDBJ whole genome shotgun (WGS) entry which is preliminary data.</text>
</comment>
<dbReference type="Proteomes" id="UP000533469">
    <property type="component" value="Unassembled WGS sequence"/>
</dbReference>
<feature type="region of interest" description="Disordered" evidence="1">
    <location>
        <begin position="114"/>
        <end position="138"/>
    </location>
</feature>
<feature type="compositionally biased region" description="Polar residues" evidence="1">
    <location>
        <begin position="114"/>
        <end position="132"/>
    </location>
</feature>